<feature type="region of interest" description="Disordered" evidence="1">
    <location>
        <begin position="26"/>
        <end position="58"/>
    </location>
</feature>
<dbReference type="PANTHER" id="PTHR23225">
    <property type="entry name" value="ZINC FINGER PROTEIN"/>
    <property type="match status" value="1"/>
</dbReference>
<evidence type="ECO:0000313" key="2">
    <source>
        <dbReference type="EMBL" id="CCX33015.1"/>
    </source>
</evidence>
<proteinExistence type="predicted"/>
<feature type="region of interest" description="Disordered" evidence="1">
    <location>
        <begin position="362"/>
        <end position="396"/>
    </location>
</feature>
<feature type="region of interest" description="Disordered" evidence="1">
    <location>
        <begin position="501"/>
        <end position="524"/>
    </location>
</feature>
<protein>
    <recommendedName>
        <fullName evidence="4">C2H2-type domain-containing protein</fullName>
    </recommendedName>
</protein>
<feature type="compositionally biased region" description="Low complexity" evidence="1">
    <location>
        <begin position="366"/>
        <end position="378"/>
    </location>
</feature>
<dbReference type="GO" id="GO:0003700">
    <property type="term" value="F:DNA-binding transcription factor activity"/>
    <property type="evidence" value="ECO:0007669"/>
    <property type="project" value="InterPro"/>
</dbReference>
<organism evidence="2 3">
    <name type="scientific">Pyronema omphalodes (strain CBS 100304)</name>
    <name type="common">Pyronema confluens</name>
    <dbReference type="NCBI Taxonomy" id="1076935"/>
    <lineage>
        <taxon>Eukaryota</taxon>
        <taxon>Fungi</taxon>
        <taxon>Dikarya</taxon>
        <taxon>Ascomycota</taxon>
        <taxon>Pezizomycotina</taxon>
        <taxon>Pezizomycetes</taxon>
        <taxon>Pezizales</taxon>
        <taxon>Pyronemataceae</taxon>
        <taxon>Pyronema</taxon>
    </lineage>
</organism>
<name>U4LTQ1_PYROM</name>
<evidence type="ECO:0008006" key="4">
    <source>
        <dbReference type="Google" id="ProtNLM"/>
    </source>
</evidence>
<gene>
    <name evidence="2" type="ORF">PCON_14040</name>
</gene>
<sequence>MNQFPFSNGAAKATATTHVSTVNANYQQGTTTSNSKQQYLSPTSTRPRSQAWASATVAGDDTMSVRSFNTDIAPTRQTTRSPQPPSVNYNHYSASSSSTGSAHTSPNLSKNLSLPTSPVYQGSYNSGGYPKSDNGSPDVSPKTQTQQSLSNIPRIVTSGPEYRSYAASDPGYRSDFSMPAPRPRLTGIPETDWHNLDSFIKDTVGTGAIVAQGSRLSEHHVQYGGKVGGIAHSAAGSVMPFAHPQTSLGDSEESRDFYEENGLPLTPTTSFGYPSPCIQRQNTPQPHWDRSLNNASLFPELNSHFGSSMSTGVSYPNTHAYANSETVNPAAVNSQLALAAYASEDPALSPRLMNRDYVPYGQEIVPSDSRPTPSRPSSCHSNYRREGGDSVIRPANYVPQSSLGKRTRDESAISTEKYRRTLPPPAPRQNNQRVRHECKRPFHCDFTFAGCQQNFASKNEWKRHSNSQHTQPYYWRCDFTNCIDRKTATFNRKDLFGQHLKRMHGPKPTTHIVSKPGQKNQQSPEMTHFINTEIPRIQERCKRTRRELPTSSTCGFCSQRFQGPNSWEERMEHVGRHYENAIATGEDVSQSAWVQDQELIEWALECGIIIDNGRGGYACLSTGKEAIVEAWQNAKIYEPHGHSHSRERRQ</sequence>
<feature type="compositionally biased region" description="Low complexity" evidence="1">
    <location>
        <begin position="74"/>
        <end position="105"/>
    </location>
</feature>
<dbReference type="Proteomes" id="UP000018144">
    <property type="component" value="Unassembled WGS sequence"/>
</dbReference>
<dbReference type="AlphaFoldDB" id="U4LTQ1"/>
<feature type="compositionally biased region" description="Polar residues" evidence="1">
    <location>
        <begin position="106"/>
        <end position="126"/>
    </location>
</feature>
<dbReference type="eggNOG" id="ENOG502S60G">
    <property type="taxonomic scope" value="Eukaryota"/>
</dbReference>
<dbReference type="PANTHER" id="PTHR23225:SF2">
    <property type="entry name" value="AT09679P-RELATED"/>
    <property type="match status" value="1"/>
</dbReference>
<dbReference type="STRING" id="1076935.U4LTQ1"/>
<evidence type="ECO:0000256" key="1">
    <source>
        <dbReference type="SAM" id="MobiDB-lite"/>
    </source>
</evidence>
<feature type="region of interest" description="Disordered" evidence="1">
    <location>
        <begin position="70"/>
        <end position="168"/>
    </location>
</feature>
<feature type="compositionally biased region" description="Polar residues" evidence="1">
    <location>
        <begin position="133"/>
        <end position="151"/>
    </location>
</feature>
<dbReference type="InterPro" id="IPR039970">
    <property type="entry name" value="TF_Grauzone"/>
</dbReference>
<dbReference type="OrthoDB" id="5388486at2759"/>
<evidence type="ECO:0000313" key="3">
    <source>
        <dbReference type="Proteomes" id="UP000018144"/>
    </source>
</evidence>
<accession>U4LTQ1</accession>
<dbReference type="EMBL" id="HF935976">
    <property type="protein sequence ID" value="CCX33015.1"/>
    <property type="molecule type" value="Genomic_DNA"/>
</dbReference>
<feature type="compositionally biased region" description="Polar residues" evidence="1">
    <location>
        <begin position="26"/>
        <end position="53"/>
    </location>
</feature>
<keyword evidence="3" id="KW-1185">Reference proteome</keyword>
<reference evidence="2 3" key="1">
    <citation type="journal article" date="2013" name="PLoS Genet.">
        <title>The genome and development-dependent transcriptomes of Pyronema confluens: a window into fungal evolution.</title>
        <authorList>
            <person name="Traeger S."/>
            <person name="Altegoer F."/>
            <person name="Freitag M."/>
            <person name="Gabaldon T."/>
            <person name="Kempken F."/>
            <person name="Kumar A."/>
            <person name="Marcet-Houben M."/>
            <person name="Poggeler S."/>
            <person name="Stajich J.E."/>
            <person name="Nowrousian M."/>
        </authorList>
    </citation>
    <scope>NUCLEOTIDE SEQUENCE [LARGE SCALE GENOMIC DNA]</scope>
    <source>
        <strain evidence="3">CBS 100304</strain>
        <tissue evidence="2">Vegetative mycelium</tissue>
    </source>
</reference>